<evidence type="ECO:0000256" key="7">
    <source>
        <dbReference type="ARBA" id="ARBA00022723"/>
    </source>
</evidence>
<reference evidence="18 19" key="1">
    <citation type="submission" date="2021-06" db="EMBL/GenBank/DDBJ databases">
        <authorList>
            <person name="Palmer J.M."/>
        </authorList>
    </citation>
    <scope>NUCLEOTIDE SEQUENCE [LARGE SCALE GENOMIC DNA]</scope>
    <source>
        <strain evidence="18 19">CL_MEX2019</strain>
        <tissue evidence="18">Muscle</tissue>
    </source>
</reference>
<dbReference type="Proteomes" id="UP001352852">
    <property type="component" value="Unassembled WGS sequence"/>
</dbReference>
<comment type="catalytic activity">
    <reaction evidence="1">
        <text>S-ubiquitinyl-[E2 ubiquitin-conjugating enzyme]-L-cysteine + [acceptor protein]-L-lysine = [E2 ubiquitin-conjugating enzyme]-L-cysteine + N(6)-ubiquitinyl-[acceptor protein]-L-lysine.</text>
        <dbReference type="EC" id="2.3.2.27"/>
    </reaction>
</comment>
<feature type="compositionally biased region" description="Basic and acidic residues" evidence="15">
    <location>
        <begin position="91"/>
        <end position="100"/>
    </location>
</feature>
<dbReference type="InterPro" id="IPR042741">
    <property type="entry name" value="RING1_RING-HC"/>
</dbReference>
<feature type="compositionally biased region" description="Basic and acidic residues" evidence="15">
    <location>
        <begin position="432"/>
        <end position="451"/>
    </location>
</feature>
<keyword evidence="19" id="KW-1185">Reference proteome</keyword>
<keyword evidence="8 14" id="KW-0863">Zinc-finger</keyword>
<dbReference type="Pfam" id="PF16207">
    <property type="entry name" value="RAWUL"/>
    <property type="match status" value="1"/>
</dbReference>
<dbReference type="EMBL" id="JAHUTJ010033051">
    <property type="protein sequence ID" value="MED6276671.1"/>
    <property type="molecule type" value="Genomic_DNA"/>
</dbReference>
<dbReference type="PANTHER" id="PTHR46076:SF2">
    <property type="entry name" value="E3 UBIQUITIN-PROTEIN LIGASE RING1"/>
    <property type="match status" value="1"/>
</dbReference>
<dbReference type="Gene3D" id="3.30.40.10">
    <property type="entry name" value="Zinc/RING finger domain, C3HC4 (zinc finger)"/>
    <property type="match status" value="1"/>
</dbReference>
<dbReference type="InterPro" id="IPR032443">
    <property type="entry name" value="RAWUL"/>
</dbReference>
<comment type="caution">
    <text evidence="18">The sequence shown here is derived from an EMBL/GenBank/DDBJ whole genome shotgun (WGS) entry which is preliminary data.</text>
</comment>
<dbReference type="InterPro" id="IPR013083">
    <property type="entry name" value="Znf_RING/FYVE/PHD"/>
</dbReference>
<dbReference type="PROSITE" id="PS50089">
    <property type="entry name" value="ZF_RING_2"/>
    <property type="match status" value="1"/>
</dbReference>
<gene>
    <name evidence="18" type="primary">RNF2A</name>
    <name evidence="18" type="ORF">CHARACLAT_005349</name>
</gene>
<evidence type="ECO:0000313" key="18">
    <source>
        <dbReference type="EMBL" id="MED6276671.1"/>
    </source>
</evidence>
<keyword evidence="7" id="KW-0479">Metal-binding</keyword>
<dbReference type="Gene3D" id="3.10.20.90">
    <property type="entry name" value="Phosphatidylinositol 3-kinase Catalytic Subunit, Chain A, domain 1"/>
    <property type="match status" value="1"/>
</dbReference>
<evidence type="ECO:0000256" key="1">
    <source>
        <dbReference type="ARBA" id="ARBA00000900"/>
    </source>
</evidence>
<evidence type="ECO:0000256" key="6">
    <source>
        <dbReference type="ARBA" id="ARBA00022679"/>
    </source>
</evidence>
<feature type="region of interest" description="Disordered" evidence="15">
    <location>
        <begin position="432"/>
        <end position="468"/>
    </location>
</feature>
<evidence type="ECO:0000256" key="15">
    <source>
        <dbReference type="SAM" id="MobiDB-lite"/>
    </source>
</evidence>
<evidence type="ECO:0000256" key="8">
    <source>
        <dbReference type="ARBA" id="ARBA00022771"/>
    </source>
</evidence>
<evidence type="ECO:0000256" key="4">
    <source>
        <dbReference type="ARBA" id="ARBA00012483"/>
    </source>
</evidence>
<sequence>MFMPCFQIMLMSCLDHAMPVLPARLLFCSCLFLYGGDPSHRHPKARQSTGTPGEPSLGLPQPLREEQGRVPGEPPCIQEPVTYHSPSRGPTEPRDSDPGKEPPGVSQHTPKHPTPDTKHHKYTSGQRHQPPAVRTLSGSGVCLSAPVSCPSVKRQFSDCRKPQTWQLLSPQEAIVDGTEVAVSPRSLHSELMCPICLDMLKNTMTTKECLHRFCSDCIVTALRSGNKECPTCRKKLVSRRSLRRDSNFDALISKIYPSRDEYEAHQRTVLERLNRLHNKEALSSSIEEGLRQQARYRNHRVKKPTQESDNTTFSGGEDNGDSRSHLSHDSAPSNTLHPRDQTPPEAGPSQKRLRASDDGSGPEADSGSPTPPLRRHKEGPGSEIELVFRPHPQLVDANDYNQTRYVKTTANATVDHLSKYLALRIALEQRRTDGQTENKGKEDGVGERAAEGEGETGGVSRSGEGSSLTNISEKQYTIYIMTRGGQFSTLNGSLTLELVNEKYWKVRKPLELYYAPTKDQQQPQAAQQQQKSPLPQDG</sequence>
<dbReference type="SUPFAM" id="SSF57850">
    <property type="entry name" value="RING/U-box"/>
    <property type="match status" value="1"/>
</dbReference>
<evidence type="ECO:0000256" key="11">
    <source>
        <dbReference type="ARBA" id="ARBA00023015"/>
    </source>
</evidence>
<feature type="domain" description="RING-type" evidence="17">
    <location>
        <begin position="193"/>
        <end position="233"/>
    </location>
</feature>
<evidence type="ECO:0000256" key="5">
    <source>
        <dbReference type="ARBA" id="ARBA00022491"/>
    </source>
</evidence>
<evidence type="ECO:0000256" key="16">
    <source>
        <dbReference type="SAM" id="SignalP"/>
    </source>
</evidence>
<keyword evidence="10" id="KW-0862">Zinc</keyword>
<dbReference type="EC" id="2.3.2.27" evidence="4"/>
<feature type="region of interest" description="Disordered" evidence="15">
    <location>
        <begin position="296"/>
        <end position="379"/>
    </location>
</feature>
<evidence type="ECO:0000313" key="19">
    <source>
        <dbReference type="Proteomes" id="UP001352852"/>
    </source>
</evidence>
<evidence type="ECO:0000256" key="14">
    <source>
        <dbReference type="PROSITE-ProRule" id="PRU00175"/>
    </source>
</evidence>
<dbReference type="InterPro" id="IPR017907">
    <property type="entry name" value="Znf_RING_CS"/>
</dbReference>
<protein>
    <recommendedName>
        <fullName evidence="4">RING-type E3 ubiquitin transferase</fullName>
        <ecNumber evidence="4">2.3.2.27</ecNumber>
    </recommendedName>
</protein>
<evidence type="ECO:0000259" key="17">
    <source>
        <dbReference type="PROSITE" id="PS50089"/>
    </source>
</evidence>
<organism evidence="18 19">
    <name type="scientific">Characodon lateralis</name>
    <dbReference type="NCBI Taxonomy" id="208331"/>
    <lineage>
        <taxon>Eukaryota</taxon>
        <taxon>Metazoa</taxon>
        <taxon>Chordata</taxon>
        <taxon>Craniata</taxon>
        <taxon>Vertebrata</taxon>
        <taxon>Euteleostomi</taxon>
        <taxon>Actinopterygii</taxon>
        <taxon>Neopterygii</taxon>
        <taxon>Teleostei</taxon>
        <taxon>Neoteleostei</taxon>
        <taxon>Acanthomorphata</taxon>
        <taxon>Ovalentaria</taxon>
        <taxon>Atherinomorphae</taxon>
        <taxon>Cyprinodontiformes</taxon>
        <taxon>Goodeidae</taxon>
        <taxon>Characodon</taxon>
    </lineage>
</organism>
<evidence type="ECO:0000256" key="12">
    <source>
        <dbReference type="ARBA" id="ARBA00023163"/>
    </source>
</evidence>
<proteinExistence type="predicted"/>
<dbReference type="InterPro" id="IPR043540">
    <property type="entry name" value="RING1/RING2"/>
</dbReference>
<dbReference type="PROSITE" id="PS00518">
    <property type="entry name" value="ZF_RING_1"/>
    <property type="match status" value="1"/>
</dbReference>
<feature type="signal peptide" evidence="16">
    <location>
        <begin position="1"/>
        <end position="17"/>
    </location>
</feature>
<keyword evidence="9" id="KW-0833">Ubl conjugation pathway</keyword>
<keyword evidence="16" id="KW-0732">Signal</keyword>
<evidence type="ECO:0000256" key="3">
    <source>
        <dbReference type="ARBA" id="ARBA00004906"/>
    </source>
</evidence>
<feature type="compositionally biased region" description="Low complexity" evidence="15">
    <location>
        <begin position="520"/>
        <end position="530"/>
    </location>
</feature>
<dbReference type="PANTHER" id="PTHR46076">
    <property type="entry name" value="E3 UBIQUITIN-PROTEIN LIGASE RING1 / RING 2 FAMILY MEMBER"/>
    <property type="match status" value="1"/>
</dbReference>
<evidence type="ECO:0000256" key="9">
    <source>
        <dbReference type="ARBA" id="ARBA00022786"/>
    </source>
</evidence>
<evidence type="ECO:0000256" key="2">
    <source>
        <dbReference type="ARBA" id="ARBA00004123"/>
    </source>
</evidence>
<keyword evidence="11" id="KW-0805">Transcription regulation</keyword>
<name>A0ABU7DP59_9TELE</name>
<keyword evidence="12" id="KW-0804">Transcription</keyword>
<dbReference type="Pfam" id="PF13923">
    <property type="entry name" value="zf-C3HC4_2"/>
    <property type="match status" value="1"/>
</dbReference>
<dbReference type="SMART" id="SM00184">
    <property type="entry name" value="RING"/>
    <property type="match status" value="1"/>
</dbReference>
<feature type="region of interest" description="Disordered" evidence="15">
    <location>
        <begin position="41"/>
        <end position="137"/>
    </location>
</feature>
<dbReference type="CDD" id="cd16739">
    <property type="entry name" value="RING-HC_RING1"/>
    <property type="match status" value="1"/>
</dbReference>
<feature type="region of interest" description="Disordered" evidence="15">
    <location>
        <begin position="515"/>
        <end position="538"/>
    </location>
</feature>
<comment type="pathway">
    <text evidence="3">Protein modification; protein ubiquitination.</text>
</comment>
<keyword evidence="6" id="KW-0808">Transferase</keyword>
<keyword evidence="5" id="KW-0678">Repressor</keyword>
<feature type="chain" id="PRO_5046552035" description="RING-type E3 ubiquitin transferase" evidence="16">
    <location>
        <begin position="18"/>
        <end position="538"/>
    </location>
</feature>
<keyword evidence="13" id="KW-0539">Nucleus</keyword>
<dbReference type="InterPro" id="IPR001841">
    <property type="entry name" value="Znf_RING"/>
</dbReference>
<comment type="subcellular location">
    <subcellularLocation>
        <location evidence="2">Nucleus</location>
    </subcellularLocation>
</comment>
<evidence type="ECO:0000256" key="13">
    <source>
        <dbReference type="ARBA" id="ARBA00023242"/>
    </source>
</evidence>
<accession>A0ABU7DP59</accession>
<evidence type="ECO:0000256" key="10">
    <source>
        <dbReference type="ARBA" id="ARBA00022833"/>
    </source>
</evidence>